<feature type="repeat" description="TPR" evidence="1">
    <location>
        <begin position="285"/>
        <end position="318"/>
    </location>
</feature>
<comment type="caution">
    <text evidence="2">The sequence shown here is derived from an EMBL/GenBank/DDBJ whole genome shotgun (WGS) entry which is preliminary data.</text>
</comment>
<dbReference type="SMART" id="SM00028">
    <property type="entry name" value="TPR"/>
    <property type="match status" value="2"/>
</dbReference>
<organism evidence="2 3">
    <name type="scientific">Bacillus toyonensis</name>
    <dbReference type="NCBI Taxonomy" id="155322"/>
    <lineage>
        <taxon>Bacteria</taxon>
        <taxon>Bacillati</taxon>
        <taxon>Bacillota</taxon>
        <taxon>Bacilli</taxon>
        <taxon>Bacillales</taxon>
        <taxon>Bacillaceae</taxon>
        <taxon>Bacillus</taxon>
        <taxon>Bacillus cereus group</taxon>
    </lineage>
</organism>
<dbReference type="Proteomes" id="UP000220934">
    <property type="component" value="Unassembled WGS sequence"/>
</dbReference>
<dbReference type="AlphaFoldDB" id="A0AB36SQ40"/>
<dbReference type="Pfam" id="PF13181">
    <property type="entry name" value="TPR_8"/>
    <property type="match status" value="1"/>
</dbReference>
<dbReference type="PROSITE" id="PS50005">
    <property type="entry name" value="TPR"/>
    <property type="match status" value="1"/>
</dbReference>
<dbReference type="Pfam" id="PF00515">
    <property type="entry name" value="TPR_1"/>
    <property type="match status" value="1"/>
</dbReference>
<sequence length="455" mass="52897">MNKFSLERNSQCLCGSGKKYKNCCENILSNIIKNIDVQKEINEKNFDKALKISLADLTRYMIHVKRDTEPMLLNNPVLGEDMLSLDMMALQELLDKTLLVIKTGNLDIDFIAMLNNLRGTFNNLYWHQLLTYYKAVWYYLYQNNLNKAAVILSEISYKEIHNVGFLQLYLDVKNKDLSFSEKMEIIDMLIKRAKSPTEKMQYMATKGVEFIHIDDIEKSKELFNEALIFAEKNIHHFNKTYDYFHLGNLYNQVGKMFDNKGYLENAVTYYTKIFEDKNVTQKGVSNAYARLGDAYLNLDNPEKALECYEKSVNIDENILSKIFIARMFTINEEFEKASEILNGINISELEDEEKLDFAFVYAELMLHAKKKDGIEFILIKLKELEVSSKYFNDKKNKFIIDLQDLLHTSNDNDESSGIRGFLEKLNNSLILQPNIAGIGINFNEILKSILKRKSK</sequence>
<dbReference type="Gene3D" id="3.10.450.50">
    <property type="match status" value="1"/>
</dbReference>
<protein>
    <recommendedName>
        <fullName evidence="4">Tetratricopeptide repeat protein</fullName>
    </recommendedName>
</protein>
<dbReference type="Gene3D" id="1.25.40.10">
    <property type="entry name" value="Tetratricopeptide repeat domain"/>
    <property type="match status" value="1"/>
</dbReference>
<evidence type="ECO:0000256" key="1">
    <source>
        <dbReference type="PROSITE-ProRule" id="PRU00339"/>
    </source>
</evidence>
<dbReference type="SUPFAM" id="SSF48452">
    <property type="entry name" value="TPR-like"/>
    <property type="match status" value="1"/>
</dbReference>
<evidence type="ECO:0000313" key="3">
    <source>
        <dbReference type="Proteomes" id="UP000220934"/>
    </source>
</evidence>
<proteinExistence type="predicted"/>
<name>A0AB36SQ40_9BACI</name>
<accession>A0AB36SQ40</accession>
<dbReference type="InterPro" id="IPR004027">
    <property type="entry name" value="SEC_C_motif"/>
</dbReference>
<keyword evidence="1" id="KW-0802">TPR repeat</keyword>
<dbReference type="EMBL" id="NUAJ01000009">
    <property type="protein sequence ID" value="PEN55189.1"/>
    <property type="molecule type" value="Genomic_DNA"/>
</dbReference>
<dbReference type="RefSeq" id="WP_098060302.1">
    <property type="nucleotide sequence ID" value="NZ_JAOPQL010000026.1"/>
</dbReference>
<evidence type="ECO:0008006" key="4">
    <source>
        <dbReference type="Google" id="ProtNLM"/>
    </source>
</evidence>
<dbReference type="Pfam" id="PF02810">
    <property type="entry name" value="SEC-C"/>
    <property type="match status" value="1"/>
</dbReference>
<reference evidence="2 3" key="1">
    <citation type="submission" date="2017-09" db="EMBL/GenBank/DDBJ databases">
        <title>Large-scale bioinformatics analysis of Bacillus genomes uncovers conserved roles of natural products in bacterial physiology.</title>
        <authorList>
            <consortium name="Agbiome Team Llc"/>
            <person name="Bleich R.M."/>
            <person name="Kirk G.J."/>
            <person name="Santa Maria K.C."/>
            <person name="Allen S.E."/>
            <person name="Farag S."/>
            <person name="Shank E.A."/>
            <person name="Bowers A."/>
        </authorList>
    </citation>
    <scope>NUCLEOTIDE SEQUENCE [LARGE SCALE GENOMIC DNA]</scope>
    <source>
        <strain evidence="2 3">AFS027958</strain>
    </source>
</reference>
<dbReference type="InterPro" id="IPR011990">
    <property type="entry name" value="TPR-like_helical_dom_sf"/>
</dbReference>
<dbReference type="PROSITE" id="PS50293">
    <property type="entry name" value="TPR_REGION"/>
    <property type="match status" value="1"/>
</dbReference>
<evidence type="ECO:0000313" key="2">
    <source>
        <dbReference type="EMBL" id="PEN55189.1"/>
    </source>
</evidence>
<dbReference type="InterPro" id="IPR019734">
    <property type="entry name" value="TPR_rpt"/>
</dbReference>
<dbReference type="SUPFAM" id="SSF103642">
    <property type="entry name" value="Sec-C motif"/>
    <property type="match status" value="1"/>
</dbReference>
<gene>
    <name evidence="2" type="ORF">CN596_11475</name>
</gene>